<proteinExistence type="predicted"/>
<evidence type="ECO:0000313" key="3">
    <source>
        <dbReference type="Proteomes" id="UP000663846"/>
    </source>
</evidence>
<feature type="region of interest" description="Disordered" evidence="1">
    <location>
        <begin position="157"/>
        <end position="177"/>
    </location>
</feature>
<gene>
    <name evidence="2" type="ORF">RDB_LOCUS149359</name>
</gene>
<dbReference type="AlphaFoldDB" id="A0A8H3BE61"/>
<organism evidence="2 3">
    <name type="scientific">Rhizoctonia solani</name>
    <dbReference type="NCBI Taxonomy" id="456999"/>
    <lineage>
        <taxon>Eukaryota</taxon>
        <taxon>Fungi</taxon>
        <taxon>Dikarya</taxon>
        <taxon>Basidiomycota</taxon>
        <taxon>Agaricomycotina</taxon>
        <taxon>Agaricomycetes</taxon>
        <taxon>Cantharellales</taxon>
        <taxon>Ceratobasidiaceae</taxon>
        <taxon>Rhizoctonia</taxon>
    </lineage>
</organism>
<sequence>MKPAHHYIYVLPPPPSRGLGDSPERSATPRITHPLLCLLFFFHPYLEFFDPLWVGSVRYEEFQNTWKDECGIADTSQRNNPLLTTTNTKYGQHTSNPSVNALFVITKHPQCEDVYLAARAFCLAANRALSSARSLSLADVVPVDFSSAEVLFPGVSSNEEEGFSARGEGEGEMDSES</sequence>
<comment type="caution">
    <text evidence="2">The sequence shown here is derived from an EMBL/GenBank/DDBJ whole genome shotgun (WGS) entry which is preliminary data.</text>
</comment>
<dbReference type="Proteomes" id="UP000663846">
    <property type="component" value="Unassembled WGS sequence"/>
</dbReference>
<evidence type="ECO:0000256" key="1">
    <source>
        <dbReference type="SAM" id="MobiDB-lite"/>
    </source>
</evidence>
<evidence type="ECO:0000313" key="2">
    <source>
        <dbReference type="EMBL" id="CAE6454271.1"/>
    </source>
</evidence>
<name>A0A8H3BE61_9AGAM</name>
<reference evidence="2" key="1">
    <citation type="submission" date="2021-01" db="EMBL/GenBank/DDBJ databases">
        <authorList>
            <person name="Kaushik A."/>
        </authorList>
    </citation>
    <scope>NUCLEOTIDE SEQUENCE</scope>
    <source>
        <strain evidence="2">AG1-1C</strain>
    </source>
</reference>
<accession>A0A8H3BE61</accession>
<protein>
    <submittedName>
        <fullName evidence="2">Uncharacterized protein</fullName>
    </submittedName>
</protein>
<dbReference type="EMBL" id="CAJMWS010000599">
    <property type="protein sequence ID" value="CAE6454271.1"/>
    <property type="molecule type" value="Genomic_DNA"/>
</dbReference>